<sequence length="455" mass="49749">MLVPLNTRYKGREASYILRRSGARALVTMAGFLGNDYVSLLRDALDDENTLPSLETTVVLRDENPPAGTLGWSQFLAIGENVGIDQVEERAAAVRPDDLSDLLFTSGTTGNPKGVMQTHSATLRAFYAWSSVVGLKAGDRYLIVNPFFHAFGYKAGWLSCIMAGATILPQAVFDADEVMARIGRDRVSVLPGPPTLLQGILNHPERNSYDLSSLRLTVTGAAAIPVELITRLRDELTFETVITGYGLTETCGIATMCRFDDDPETIATTSGRAIPDVEVLVFDEAGKEVPRGEPGEIVVRGYNLMVGYFDDPEETAATIDQEGWLHTGDIGIMDERGYLRITDRTKDMFIVGGFNAYPAEIENLMLRNDQIAQVAVVGVPDGRLGEVGMAFVVSRPNASPDPDTLLSWCRAEMANFKAPRYVVLVDELPLNATGKVLKFELRERGREIVARGLQP</sequence>
<evidence type="ECO:0000256" key="2">
    <source>
        <dbReference type="ARBA" id="ARBA00022598"/>
    </source>
</evidence>
<dbReference type="InterPro" id="IPR020845">
    <property type="entry name" value="AMP-binding_CS"/>
</dbReference>
<dbReference type="AlphaFoldDB" id="A0A6J6VTG4"/>
<comment type="similarity">
    <text evidence="1">Belongs to the ATP-dependent AMP-binding enzyme family.</text>
</comment>
<evidence type="ECO:0000256" key="1">
    <source>
        <dbReference type="ARBA" id="ARBA00006432"/>
    </source>
</evidence>
<dbReference type="PROSITE" id="PS00455">
    <property type="entry name" value="AMP_BINDING"/>
    <property type="match status" value="1"/>
</dbReference>
<dbReference type="Gene3D" id="3.40.50.12780">
    <property type="entry name" value="N-terminal domain of ligase-like"/>
    <property type="match status" value="1"/>
</dbReference>
<gene>
    <name evidence="5" type="ORF">UFOPK2925_00444</name>
</gene>
<accession>A0A6J6VTG4</accession>
<dbReference type="PANTHER" id="PTHR43201:SF5">
    <property type="entry name" value="MEDIUM-CHAIN ACYL-COA LIGASE ACSF2, MITOCHONDRIAL"/>
    <property type="match status" value="1"/>
</dbReference>
<dbReference type="Gene3D" id="3.30.300.30">
    <property type="match status" value="1"/>
</dbReference>
<dbReference type="InterPro" id="IPR042099">
    <property type="entry name" value="ANL_N_sf"/>
</dbReference>
<organism evidence="5">
    <name type="scientific">freshwater metagenome</name>
    <dbReference type="NCBI Taxonomy" id="449393"/>
    <lineage>
        <taxon>unclassified sequences</taxon>
        <taxon>metagenomes</taxon>
        <taxon>ecological metagenomes</taxon>
    </lineage>
</organism>
<protein>
    <submittedName>
        <fullName evidence="5">Unannotated protein</fullName>
    </submittedName>
</protein>
<evidence type="ECO:0000259" key="4">
    <source>
        <dbReference type="Pfam" id="PF13193"/>
    </source>
</evidence>
<keyword evidence="2" id="KW-0436">Ligase</keyword>
<dbReference type="InterPro" id="IPR045851">
    <property type="entry name" value="AMP-bd_C_sf"/>
</dbReference>
<dbReference type="PANTHER" id="PTHR43201">
    <property type="entry name" value="ACYL-COA SYNTHETASE"/>
    <property type="match status" value="1"/>
</dbReference>
<feature type="domain" description="AMP-dependent synthetase/ligase" evidence="3">
    <location>
        <begin position="2"/>
        <end position="309"/>
    </location>
</feature>
<evidence type="ECO:0000259" key="3">
    <source>
        <dbReference type="Pfam" id="PF00501"/>
    </source>
</evidence>
<dbReference type="Pfam" id="PF13193">
    <property type="entry name" value="AMP-binding_C"/>
    <property type="match status" value="1"/>
</dbReference>
<feature type="domain" description="AMP-binding enzyme C-terminal" evidence="4">
    <location>
        <begin position="360"/>
        <end position="435"/>
    </location>
</feature>
<proteinExistence type="inferred from homology"/>
<name>A0A6J6VTG4_9ZZZZ</name>
<reference evidence="5" key="1">
    <citation type="submission" date="2020-05" db="EMBL/GenBank/DDBJ databases">
        <authorList>
            <person name="Chiriac C."/>
            <person name="Salcher M."/>
            <person name="Ghai R."/>
            <person name="Kavagutti S V."/>
        </authorList>
    </citation>
    <scope>NUCLEOTIDE SEQUENCE</scope>
</reference>
<dbReference type="InterPro" id="IPR000873">
    <property type="entry name" value="AMP-dep_synth/lig_dom"/>
</dbReference>
<dbReference type="SUPFAM" id="SSF56801">
    <property type="entry name" value="Acetyl-CoA synthetase-like"/>
    <property type="match status" value="1"/>
</dbReference>
<evidence type="ECO:0000313" key="5">
    <source>
        <dbReference type="EMBL" id="CAB4774118.1"/>
    </source>
</evidence>
<dbReference type="InterPro" id="IPR025110">
    <property type="entry name" value="AMP-bd_C"/>
</dbReference>
<dbReference type="Pfam" id="PF00501">
    <property type="entry name" value="AMP-binding"/>
    <property type="match status" value="1"/>
</dbReference>
<dbReference type="GO" id="GO:0031956">
    <property type="term" value="F:medium-chain fatty acid-CoA ligase activity"/>
    <property type="evidence" value="ECO:0007669"/>
    <property type="project" value="TreeGrafter"/>
</dbReference>
<dbReference type="EMBL" id="CAEZZU010000044">
    <property type="protein sequence ID" value="CAB4774118.1"/>
    <property type="molecule type" value="Genomic_DNA"/>
</dbReference>
<dbReference type="GO" id="GO:0006631">
    <property type="term" value="P:fatty acid metabolic process"/>
    <property type="evidence" value="ECO:0007669"/>
    <property type="project" value="TreeGrafter"/>
</dbReference>